<dbReference type="AlphaFoldDB" id="A0A0D3BI28"/>
<reference evidence="1" key="2">
    <citation type="submission" date="2015-03" db="UniProtKB">
        <authorList>
            <consortium name="EnsemblPlants"/>
        </authorList>
    </citation>
    <scope>IDENTIFICATION</scope>
</reference>
<dbReference type="Gramene" id="Bo3g138410.1">
    <property type="protein sequence ID" value="Bo3g138410.1"/>
    <property type="gene ID" value="Bo3g138410"/>
</dbReference>
<reference evidence="1 2" key="1">
    <citation type="journal article" date="2014" name="Genome Biol.">
        <title>Transcriptome and methylome profiling reveals relics of genome dominance in the mesopolyploid Brassica oleracea.</title>
        <authorList>
            <person name="Parkin I.A."/>
            <person name="Koh C."/>
            <person name="Tang H."/>
            <person name="Robinson S.J."/>
            <person name="Kagale S."/>
            <person name="Clarke W.E."/>
            <person name="Town C.D."/>
            <person name="Nixon J."/>
            <person name="Krishnakumar V."/>
            <person name="Bidwell S.L."/>
            <person name="Denoeud F."/>
            <person name="Belcram H."/>
            <person name="Links M.G."/>
            <person name="Just J."/>
            <person name="Clarke C."/>
            <person name="Bender T."/>
            <person name="Huebert T."/>
            <person name="Mason A.S."/>
            <person name="Pires J.C."/>
            <person name="Barker G."/>
            <person name="Moore J."/>
            <person name="Walley P.G."/>
            <person name="Manoli S."/>
            <person name="Batley J."/>
            <person name="Edwards D."/>
            <person name="Nelson M.N."/>
            <person name="Wang X."/>
            <person name="Paterson A.H."/>
            <person name="King G."/>
            <person name="Bancroft I."/>
            <person name="Chalhoub B."/>
            <person name="Sharpe A.G."/>
        </authorList>
    </citation>
    <scope>NUCLEOTIDE SEQUENCE</scope>
    <source>
        <strain evidence="1 2">cv. TO1000</strain>
    </source>
</reference>
<dbReference type="Proteomes" id="UP000032141">
    <property type="component" value="Chromosome C3"/>
</dbReference>
<evidence type="ECO:0000313" key="2">
    <source>
        <dbReference type="Proteomes" id="UP000032141"/>
    </source>
</evidence>
<organism evidence="1 2">
    <name type="scientific">Brassica oleracea var. oleracea</name>
    <dbReference type="NCBI Taxonomy" id="109376"/>
    <lineage>
        <taxon>Eukaryota</taxon>
        <taxon>Viridiplantae</taxon>
        <taxon>Streptophyta</taxon>
        <taxon>Embryophyta</taxon>
        <taxon>Tracheophyta</taxon>
        <taxon>Spermatophyta</taxon>
        <taxon>Magnoliopsida</taxon>
        <taxon>eudicotyledons</taxon>
        <taxon>Gunneridae</taxon>
        <taxon>Pentapetalae</taxon>
        <taxon>rosids</taxon>
        <taxon>malvids</taxon>
        <taxon>Brassicales</taxon>
        <taxon>Brassicaceae</taxon>
        <taxon>Brassiceae</taxon>
        <taxon>Brassica</taxon>
    </lineage>
</organism>
<accession>A0A0D3BI28</accession>
<protein>
    <submittedName>
        <fullName evidence="1">Uncharacterized protein</fullName>
    </submittedName>
</protein>
<proteinExistence type="predicted"/>
<name>A0A0D3BI28_BRAOL</name>
<sequence length="204" mass="23498">MDTYHRMRVSCLTGIEGVKKISNIIESRQIEPSLMIHSVKTKKRNLTMTQSLLEMIPPRRHAESPLQAKDVAYWRTDRRRPTNMGQDYSYTQPSSEEFDINSLLEAEAALYGDEAQSSYIIAEADQYPPEPEADEGIPRTCYCGSEVVVETSATLTMETPTSGNDGMWRFKKSFVKRRHNLGWSRINSLRVTRRWLSLTRSWVC</sequence>
<dbReference type="HOGENOM" id="CLU_1344918_0_0_1"/>
<dbReference type="EnsemblPlants" id="Bo3g138410.1">
    <property type="protein sequence ID" value="Bo3g138410.1"/>
    <property type="gene ID" value="Bo3g138410"/>
</dbReference>
<keyword evidence="2" id="KW-1185">Reference proteome</keyword>
<evidence type="ECO:0000313" key="1">
    <source>
        <dbReference type="EnsemblPlants" id="Bo3g138410.1"/>
    </source>
</evidence>